<organism evidence="9 10">
    <name type="scientific">Cercopithecine herpesvirus 9 (strain DHV)</name>
    <name type="common">CeHV-9</name>
    <name type="synonym">Simian varicella virus</name>
    <dbReference type="NCBI Taxonomy" id="36348"/>
    <lineage>
        <taxon>Viruses</taxon>
        <taxon>Duplodnaviria</taxon>
        <taxon>Heunggongvirae</taxon>
        <taxon>Peploviricota</taxon>
        <taxon>Herviviricetes</taxon>
        <taxon>Herpesvirales</taxon>
        <taxon>Orthoherpesviridae</taxon>
        <taxon>Alphaherpesvirinae</taxon>
        <taxon>Varicellovirus</taxon>
        <taxon>Varicellovirus cercopithecinealpha9</taxon>
    </lineage>
</organism>
<evidence type="ECO:0000256" key="7">
    <source>
        <dbReference type="ARBA" id="ARBA00022844"/>
    </source>
</evidence>
<evidence type="ECO:0000256" key="8">
    <source>
        <dbReference type="ARBA" id="ARBA00023200"/>
    </source>
</evidence>
<protein>
    <recommendedName>
        <fullName evidence="11">Tegument protein UL14</fullName>
    </recommendedName>
</protein>
<comment type="subcellular location">
    <subcellularLocation>
        <location evidence="2">Host cytoplasm</location>
    </subcellularLocation>
    <subcellularLocation>
        <location evidence="1">Host nucleus</location>
    </subcellularLocation>
    <subcellularLocation>
        <location evidence="3">Virion tegument</location>
    </subcellularLocation>
</comment>
<name>Q9E1X4_CHV9D</name>
<reference evidence="9 10" key="1">
    <citation type="journal article" date="2001" name="Virology">
        <title>The DNA sequence of the simian varicella virus genome.</title>
        <authorList>
            <person name="Gray W.L."/>
            <person name="Starnes H.B."/>
            <person name="White M.W."/>
            <person name="Mahalingam R."/>
        </authorList>
    </citation>
    <scope>NUCLEOTIDE SEQUENCE [LARGE SCALE GENOMIC DNA]</scope>
</reference>
<evidence type="ECO:0008006" key="11">
    <source>
        <dbReference type="Google" id="ProtNLM"/>
    </source>
</evidence>
<keyword evidence="8" id="KW-1035">Host cytoplasm</keyword>
<evidence type="ECO:0000256" key="4">
    <source>
        <dbReference type="ARBA" id="ARBA00009888"/>
    </source>
</evidence>
<keyword evidence="5" id="KW-1048">Host nucleus</keyword>
<dbReference type="GO" id="GO:0019033">
    <property type="term" value="C:viral tegument"/>
    <property type="evidence" value="ECO:0007669"/>
    <property type="project" value="UniProtKB-SubCell"/>
</dbReference>
<dbReference type="GO" id="GO:0042025">
    <property type="term" value="C:host cell nucleus"/>
    <property type="evidence" value="ECO:0007669"/>
    <property type="project" value="UniProtKB-SubCell"/>
</dbReference>
<evidence type="ECO:0000256" key="6">
    <source>
        <dbReference type="ARBA" id="ARBA00022580"/>
    </source>
</evidence>
<keyword evidence="10" id="KW-1185">Reference proteome</keyword>
<evidence type="ECO:0000313" key="9">
    <source>
        <dbReference type="EMBL" id="AAG27220.1"/>
    </source>
</evidence>
<evidence type="ECO:0000256" key="1">
    <source>
        <dbReference type="ARBA" id="ARBA00004147"/>
    </source>
</evidence>
<evidence type="ECO:0000256" key="5">
    <source>
        <dbReference type="ARBA" id="ARBA00022562"/>
    </source>
</evidence>
<dbReference type="EMBL" id="AF275348">
    <property type="protein sequence ID" value="AAG27220.1"/>
    <property type="molecule type" value="Genomic_DNA"/>
</dbReference>
<dbReference type="RefSeq" id="NP_077460.1">
    <property type="nucleotide sequence ID" value="NC_002686.2"/>
</dbReference>
<dbReference type="KEGG" id="vg:920505"/>
<organismHost>
    <name type="scientific">Chlorocebus aethiops</name>
    <name type="common">Green monkey</name>
    <name type="synonym">Cercopithecus aethiops</name>
    <dbReference type="NCBI Taxonomy" id="9534"/>
</organismHost>
<accession>Q9E1X4</accession>
<comment type="similarity">
    <text evidence="4">Belongs to the alphaherpesvirinae HHV-1 UL14 protein family.</text>
</comment>
<evidence type="ECO:0000313" key="10">
    <source>
        <dbReference type="Proteomes" id="UP000159358"/>
    </source>
</evidence>
<dbReference type="InterPro" id="IPR005207">
    <property type="entry name" value="Herpes_UL14"/>
</dbReference>
<proteinExistence type="inferred from homology"/>
<sequence>MSGTTQLSIANRRTRVHLLEAHHRANLYKQRTTDLIRGGSTTSDPHFVHAFTTAKDACAELNRNIRSVARVTAVEQKIAKIQERVKEQTTIRKLLNANRRYLAPNFVERLENIEDDNCEGIDKLEDAVGGDTPLDHQEGWLCEDDEALLTQWMLTTSPSPIPHAPPTQNTLVEECLTCSTMNVQKNDMKNAMTNIHQMT</sequence>
<evidence type="ECO:0000256" key="3">
    <source>
        <dbReference type="ARBA" id="ARBA00004535"/>
    </source>
</evidence>
<dbReference type="Pfam" id="PF03580">
    <property type="entry name" value="Herpes_UL14"/>
    <property type="match status" value="1"/>
</dbReference>
<keyword evidence="7" id="KW-0946">Virion</keyword>
<keyword evidence="6" id="KW-0920">Virion tegument</keyword>
<dbReference type="Proteomes" id="UP000159358">
    <property type="component" value="Segment"/>
</dbReference>
<dbReference type="GeneID" id="920505"/>
<evidence type="ECO:0000256" key="2">
    <source>
        <dbReference type="ARBA" id="ARBA00004192"/>
    </source>
</evidence>
<dbReference type="GO" id="GO:0030430">
    <property type="term" value="C:host cell cytoplasm"/>
    <property type="evidence" value="ECO:0007669"/>
    <property type="project" value="UniProtKB-SubCell"/>
</dbReference>